<proteinExistence type="predicted"/>
<gene>
    <name evidence="1" type="ORF">H4O18_14010</name>
</gene>
<dbReference type="PANTHER" id="PTHR39335:SF1">
    <property type="entry name" value="BLL4220 PROTEIN"/>
    <property type="match status" value="1"/>
</dbReference>
<dbReference type="RefSeq" id="WP_187585631.1">
    <property type="nucleotide sequence ID" value="NZ_JACLHY010000014.1"/>
</dbReference>
<keyword evidence="2" id="KW-1185">Reference proteome</keyword>
<organism evidence="1 2">
    <name type="scientific">Arenibacter arenosicollis</name>
    <dbReference type="NCBI Taxonomy" id="2762274"/>
    <lineage>
        <taxon>Bacteria</taxon>
        <taxon>Pseudomonadati</taxon>
        <taxon>Bacteroidota</taxon>
        <taxon>Flavobacteriia</taxon>
        <taxon>Flavobacteriales</taxon>
        <taxon>Flavobacteriaceae</taxon>
        <taxon>Arenibacter</taxon>
    </lineage>
</organism>
<protein>
    <recommendedName>
        <fullName evidence="3">Lipoprotein with Yx(FWY)xxD motif</fullName>
    </recommendedName>
</protein>
<dbReference type="Proteomes" id="UP000618952">
    <property type="component" value="Unassembled WGS sequence"/>
</dbReference>
<evidence type="ECO:0000313" key="1">
    <source>
        <dbReference type="EMBL" id="MBC8769112.1"/>
    </source>
</evidence>
<evidence type="ECO:0008006" key="3">
    <source>
        <dbReference type="Google" id="ProtNLM"/>
    </source>
</evidence>
<reference evidence="1 2" key="1">
    <citation type="submission" date="2020-08" db="EMBL/GenBank/DDBJ databases">
        <title>Arenibacter gaetbuli sp. nov., isolated from a sand dune.</title>
        <authorList>
            <person name="Park S."/>
            <person name="Yoon J.-H."/>
        </authorList>
    </citation>
    <scope>NUCLEOTIDE SEQUENCE [LARGE SCALE GENOMIC DNA]</scope>
    <source>
        <strain evidence="1 2">BSSL-BM3</strain>
    </source>
</reference>
<dbReference type="PANTHER" id="PTHR39335">
    <property type="entry name" value="BLL4220 PROTEIN"/>
    <property type="match status" value="1"/>
</dbReference>
<accession>A0ABR7QQB6</accession>
<name>A0ABR7QQB6_9FLAO</name>
<dbReference type="EMBL" id="JACLHY010000014">
    <property type="protein sequence ID" value="MBC8769112.1"/>
    <property type="molecule type" value="Genomic_DNA"/>
</dbReference>
<evidence type="ECO:0000313" key="2">
    <source>
        <dbReference type="Proteomes" id="UP000618952"/>
    </source>
</evidence>
<dbReference type="Pfam" id="PF03640">
    <property type="entry name" value="Lipoprotein_15"/>
    <property type="match status" value="6"/>
</dbReference>
<dbReference type="InterPro" id="IPR005297">
    <property type="entry name" value="Lipoprotein_repeat"/>
</dbReference>
<comment type="caution">
    <text evidence="1">The sequence shown here is derived from an EMBL/GenBank/DDBJ whole genome shotgun (WGS) entry which is preliminary data.</text>
</comment>
<sequence>MKKIHSLWFILSIMCIGCSKNDDGDPDPIEPEPIANTVKLATNASFGKILTDSDGATLYFFSKDTKATSECSGGCLGVWPIFYTEKITVDVGLELSDFATITRVDGSKQTTYKGWPLYYYSEDGTVGDTKGDSFNNIWFVAKPDYSLMYVQSQLVGHDGKNYLDDYSEGDGNTFYLTDIEGRTLYIFINDTKDTNSFTNNDFSNDAVWPVAEISMENVPSILERTDFGSIDVYGKTQITYKGWPLYYFGQDTERGDNKGISFPAPGIWPIANTDTPLAPEPQPVENSIKLADNATFGKILTDSNGATLYFFSRDTQDTSVCLGGCLDVWPIFYAEDLTLDAGLEEMDFATIDRTDGSKQTTYKGWPLYYYSSDTAAGDTNGDAFNNVWYVAKPDYSLMYARAQLIGHDGKNYLEDYSEGEGLTSYLTDDNGNTLYIFINDTKDMNSYTNPDFSNNSVWPIAEIDLESIPSILDVGDFGSIEVYGRTQITYKGWPLYYFGQDSLRGDNKGVSFPAAGVWPIANVNTSLAQ</sequence>